<protein>
    <submittedName>
        <fullName evidence="2">Carbohydrate-binding protein</fullName>
    </submittedName>
</protein>
<dbReference type="InterPro" id="IPR005085">
    <property type="entry name" value="CBM25"/>
</dbReference>
<evidence type="ECO:0000313" key="2">
    <source>
        <dbReference type="EMBL" id="MCR6546684.1"/>
    </source>
</evidence>
<evidence type="ECO:0000313" key="3">
    <source>
        <dbReference type="Proteomes" id="UP001524944"/>
    </source>
</evidence>
<dbReference type="Gene3D" id="2.60.40.10">
    <property type="entry name" value="Immunoglobulins"/>
    <property type="match status" value="1"/>
</dbReference>
<dbReference type="Proteomes" id="UP001524944">
    <property type="component" value="Unassembled WGS sequence"/>
</dbReference>
<dbReference type="InterPro" id="IPR013783">
    <property type="entry name" value="Ig-like_fold"/>
</dbReference>
<dbReference type="SMART" id="SM01066">
    <property type="entry name" value="CBM_25"/>
    <property type="match status" value="1"/>
</dbReference>
<organism evidence="2 3">
    <name type="scientific">Dehalobacterium formicoaceticum</name>
    <dbReference type="NCBI Taxonomy" id="51515"/>
    <lineage>
        <taxon>Bacteria</taxon>
        <taxon>Bacillati</taxon>
        <taxon>Bacillota</taxon>
        <taxon>Clostridia</taxon>
        <taxon>Eubacteriales</taxon>
        <taxon>Peptococcaceae</taxon>
        <taxon>Dehalobacterium</taxon>
    </lineage>
</organism>
<dbReference type="RefSeq" id="WP_089612237.1">
    <property type="nucleotide sequence ID" value="NZ_CP022121.1"/>
</dbReference>
<accession>A0ABT1Y9S7</accession>
<name>A0ABT1Y9S7_9FIRM</name>
<dbReference type="Pfam" id="PF16760">
    <property type="entry name" value="CBM53"/>
    <property type="match status" value="1"/>
</dbReference>
<reference evidence="2 3" key="1">
    <citation type="submission" date="2022-08" db="EMBL/GenBank/DDBJ databases">
        <title>Proteogenomics of the novel Dehalobacterium formicoaceticum strain EZ94 highlights a key role of methyltransferases during anaerobic dichloromethane degradation.</title>
        <authorList>
            <person name="Wasmund K."/>
        </authorList>
    </citation>
    <scope>NUCLEOTIDE SEQUENCE [LARGE SCALE GENOMIC DNA]</scope>
    <source>
        <strain evidence="2 3">EZ94</strain>
    </source>
</reference>
<gene>
    <name evidence="2" type="ORF">NVS47_14370</name>
</gene>
<comment type="caution">
    <text evidence="2">The sequence shown here is derived from an EMBL/GenBank/DDBJ whole genome shotgun (WGS) entry which is preliminary data.</text>
</comment>
<feature type="domain" description="Carbohydrate binding module family 25" evidence="1">
    <location>
        <begin position="19"/>
        <end position="99"/>
    </location>
</feature>
<keyword evidence="3" id="KW-1185">Reference proteome</keyword>
<evidence type="ECO:0000259" key="1">
    <source>
        <dbReference type="SMART" id="SM01066"/>
    </source>
</evidence>
<dbReference type="EMBL" id="JANPWE010000010">
    <property type="protein sequence ID" value="MCR6546684.1"/>
    <property type="molecule type" value="Genomic_DNA"/>
</dbReference>
<sequence>MYQLSNQGISLDPMPDQLGERCRISYEGLLKKSGADQVFLHCGYGASWSNAEDIPMFNTATGSVCDVSMREDGLFSFCFKDSADHWDNNHGQNWTFMIKK</sequence>
<proteinExistence type="predicted"/>